<evidence type="ECO:0000313" key="2">
    <source>
        <dbReference type="Proteomes" id="UP000526184"/>
    </source>
</evidence>
<dbReference type="RefSeq" id="WP_180136444.1">
    <property type="nucleotide sequence ID" value="NZ_JABMKT010000118.1"/>
</dbReference>
<reference evidence="1 2" key="1">
    <citation type="submission" date="2020-05" db="EMBL/GenBank/DDBJ databases">
        <title>Streptobacillus felis strain LHL191014123.</title>
        <authorList>
            <person name="Fawzy A."/>
            <person name="Rau J."/>
            <person name="Risse K."/>
            <person name="Schauerte N."/>
            <person name="Geiger C."/>
            <person name="Blom J."/>
            <person name="Imirzalioglu C."/>
            <person name="Falgenhauer J."/>
            <person name="Bach A."/>
            <person name="Herden C."/>
            <person name="Eisenberg T."/>
        </authorList>
    </citation>
    <scope>NUCLEOTIDE SEQUENCE [LARGE SCALE GENOMIC DNA]</scope>
    <source>
        <strain evidence="1 2">LHL191014123</strain>
    </source>
</reference>
<proteinExistence type="predicted"/>
<dbReference type="AlphaFoldDB" id="A0A7Z0PH11"/>
<sequence>GRVNSYGNHVVKYKDKDGNVIEDINTWKRKLKETYRSYNAGILSSTDEAKINALSAFYDEVVVIDPTEFDWRVWKDWGDVKYNKERAGKAGIFYNLRGSEILS</sequence>
<evidence type="ECO:0000313" key="1">
    <source>
        <dbReference type="EMBL" id="NYV28533.1"/>
    </source>
</evidence>
<protein>
    <submittedName>
        <fullName evidence="1">Uncharacterized protein</fullName>
    </submittedName>
</protein>
<accession>A0A7Z0PH11</accession>
<organism evidence="1 2">
    <name type="scientific">Streptobacillus felis</name>
    <dbReference type="NCBI Taxonomy" id="1384509"/>
    <lineage>
        <taxon>Bacteria</taxon>
        <taxon>Fusobacteriati</taxon>
        <taxon>Fusobacteriota</taxon>
        <taxon>Fusobacteriia</taxon>
        <taxon>Fusobacteriales</taxon>
        <taxon>Leptotrichiaceae</taxon>
        <taxon>Streptobacillus</taxon>
    </lineage>
</organism>
<feature type="non-terminal residue" evidence="1">
    <location>
        <position position="1"/>
    </location>
</feature>
<dbReference type="EMBL" id="JABMKT010000118">
    <property type="protein sequence ID" value="NYV28533.1"/>
    <property type="molecule type" value="Genomic_DNA"/>
</dbReference>
<feature type="non-terminal residue" evidence="1">
    <location>
        <position position="103"/>
    </location>
</feature>
<comment type="caution">
    <text evidence="1">The sequence shown here is derived from an EMBL/GenBank/DDBJ whole genome shotgun (WGS) entry which is preliminary data.</text>
</comment>
<keyword evidence="2" id="KW-1185">Reference proteome</keyword>
<dbReference type="Proteomes" id="UP000526184">
    <property type="component" value="Unassembled WGS sequence"/>
</dbReference>
<name>A0A7Z0PH11_9FUSO</name>
<gene>
    <name evidence="1" type="ORF">HP397_06945</name>
</gene>